<comment type="caution">
    <text evidence="2">The sequence shown here is derived from an EMBL/GenBank/DDBJ whole genome shotgun (WGS) entry which is preliminary data.</text>
</comment>
<dbReference type="Pfam" id="PF00583">
    <property type="entry name" value="Acetyltransf_1"/>
    <property type="match status" value="1"/>
</dbReference>
<dbReference type="InterPro" id="IPR000182">
    <property type="entry name" value="GNAT_dom"/>
</dbReference>
<organism evidence="2 3">
    <name type="scientific">Reticulibacter mediterranei</name>
    <dbReference type="NCBI Taxonomy" id="2778369"/>
    <lineage>
        <taxon>Bacteria</taxon>
        <taxon>Bacillati</taxon>
        <taxon>Chloroflexota</taxon>
        <taxon>Ktedonobacteria</taxon>
        <taxon>Ktedonobacterales</taxon>
        <taxon>Reticulibacteraceae</taxon>
        <taxon>Reticulibacter</taxon>
    </lineage>
</organism>
<evidence type="ECO:0000313" key="3">
    <source>
        <dbReference type="Proteomes" id="UP000597444"/>
    </source>
</evidence>
<dbReference type="Gene3D" id="3.40.630.30">
    <property type="match status" value="1"/>
</dbReference>
<dbReference type="RefSeq" id="WP_220203745.1">
    <property type="nucleotide sequence ID" value="NZ_BNJK01000001.1"/>
</dbReference>
<sequence>MQYKFSLMNQVEASAISAWRYEGPYAIYNTPPDDPDSLSEMLDRRSPYYTVRNTESQIIGFFNFGTSALVWDYGAPGIYIDRRTIPIGLGMRPDQTGKGLGLSFVKAGLEFARKCFRPDRFCLYVFTWNERAIRVYERTGFRHGRILIRSSERGTFEFLEMQRDGEIHTALPAQEISSK</sequence>
<reference evidence="2" key="1">
    <citation type="submission" date="2020-10" db="EMBL/GenBank/DDBJ databases">
        <title>Taxonomic study of unclassified bacteria belonging to the class Ktedonobacteria.</title>
        <authorList>
            <person name="Yabe S."/>
            <person name="Wang C.M."/>
            <person name="Zheng Y."/>
            <person name="Sakai Y."/>
            <person name="Cavaletti L."/>
            <person name="Monciardini P."/>
            <person name="Donadio S."/>
        </authorList>
    </citation>
    <scope>NUCLEOTIDE SEQUENCE</scope>
    <source>
        <strain evidence="2">ID150040</strain>
    </source>
</reference>
<name>A0A8J3MZB2_9CHLR</name>
<dbReference type="InterPro" id="IPR016181">
    <property type="entry name" value="Acyl_CoA_acyltransferase"/>
</dbReference>
<dbReference type="SUPFAM" id="SSF55729">
    <property type="entry name" value="Acyl-CoA N-acyltransferases (Nat)"/>
    <property type="match status" value="1"/>
</dbReference>
<dbReference type="PROSITE" id="PS51186">
    <property type="entry name" value="GNAT"/>
    <property type="match status" value="1"/>
</dbReference>
<dbReference type="GO" id="GO:0016747">
    <property type="term" value="F:acyltransferase activity, transferring groups other than amino-acyl groups"/>
    <property type="evidence" value="ECO:0007669"/>
    <property type="project" value="InterPro"/>
</dbReference>
<accession>A0A8J3MZB2</accession>
<proteinExistence type="predicted"/>
<dbReference type="Proteomes" id="UP000597444">
    <property type="component" value="Unassembled WGS sequence"/>
</dbReference>
<dbReference type="AlphaFoldDB" id="A0A8J3MZB2"/>
<evidence type="ECO:0000259" key="1">
    <source>
        <dbReference type="PROSITE" id="PS51186"/>
    </source>
</evidence>
<evidence type="ECO:0000313" key="2">
    <source>
        <dbReference type="EMBL" id="GHO92934.1"/>
    </source>
</evidence>
<protein>
    <submittedName>
        <fullName evidence="2">N-acetyltransferase</fullName>
    </submittedName>
</protein>
<keyword evidence="3" id="KW-1185">Reference proteome</keyword>
<dbReference type="EMBL" id="BNJK01000001">
    <property type="protein sequence ID" value="GHO92934.1"/>
    <property type="molecule type" value="Genomic_DNA"/>
</dbReference>
<gene>
    <name evidence="2" type="ORF">KSF_029820</name>
</gene>
<feature type="domain" description="N-acetyltransferase" evidence="1">
    <location>
        <begin position="3"/>
        <end position="166"/>
    </location>
</feature>